<dbReference type="AlphaFoldDB" id="A0A6A6TKI3"/>
<proteinExistence type="predicted"/>
<name>A0A6A6TKI3_9PLEO</name>
<evidence type="ECO:0000313" key="1">
    <source>
        <dbReference type="EMBL" id="KAF2659956.1"/>
    </source>
</evidence>
<accession>A0A6A6TKI3</accession>
<keyword evidence="2" id="KW-1185">Reference proteome</keyword>
<protein>
    <submittedName>
        <fullName evidence="1">Uncharacterized protein</fullName>
    </submittedName>
</protein>
<gene>
    <name evidence="1" type="ORF">K491DRAFT_688810</name>
</gene>
<dbReference type="EMBL" id="MU004303">
    <property type="protein sequence ID" value="KAF2659956.1"/>
    <property type="molecule type" value="Genomic_DNA"/>
</dbReference>
<dbReference type="Proteomes" id="UP000799324">
    <property type="component" value="Unassembled WGS sequence"/>
</dbReference>
<sequence length="218" mass="25056">MGAPVPAPQLSILRVSKQVYAEAMKAGWEGTRKCFFDLHVFEVIADSEAGPKSQFNCLGKIELNFTHKMYFQFFGVEDDASNHTIHLDSSKSKGSYLTRIPNLTELRIRFRNFEDGWLGFPWTDSYSTDPRDYLSVTCCQRTMVDWIMTLAFPFIKSLPKVTLEGYVRKPSKDKWEHILQMDKDGVAHGFDHGKELSAILSTPAQYVCQYARTLFQQY</sequence>
<dbReference type="OrthoDB" id="3796204at2759"/>
<evidence type="ECO:0000313" key="2">
    <source>
        <dbReference type="Proteomes" id="UP000799324"/>
    </source>
</evidence>
<reference evidence="1" key="1">
    <citation type="journal article" date="2020" name="Stud. Mycol.">
        <title>101 Dothideomycetes genomes: a test case for predicting lifestyles and emergence of pathogens.</title>
        <authorList>
            <person name="Haridas S."/>
            <person name="Albert R."/>
            <person name="Binder M."/>
            <person name="Bloem J."/>
            <person name="Labutti K."/>
            <person name="Salamov A."/>
            <person name="Andreopoulos B."/>
            <person name="Baker S."/>
            <person name="Barry K."/>
            <person name="Bills G."/>
            <person name="Bluhm B."/>
            <person name="Cannon C."/>
            <person name="Castanera R."/>
            <person name="Culley D."/>
            <person name="Daum C."/>
            <person name="Ezra D."/>
            <person name="Gonzalez J."/>
            <person name="Henrissat B."/>
            <person name="Kuo A."/>
            <person name="Liang C."/>
            <person name="Lipzen A."/>
            <person name="Lutzoni F."/>
            <person name="Magnuson J."/>
            <person name="Mondo S."/>
            <person name="Nolan M."/>
            <person name="Ohm R."/>
            <person name="Pangilinan J."/>
            <person name="Park H.-J."/>
            <person name="Ramirez L."/>
            <person name="Alfaro M."/>
            <person name="Sun H."/>
            <person name="Tritt A."/>
            <person name="Yoshinaga Y."/>
            <person name="Zwiers L.-H."/>
            <person name="Turgeon B."/>
            <person name="Goodwin S."/>
            <person name="Spatafora J."/>
            <person name="Crous P."/>
            <person name="Grigoriev I."/>
        </authorList>
    </citation>
    <scope>NUCLEOTIDE SEQUENCE</scope>
    <source>
        <strain evidence="1">CBS 122681</strain>
    </source>
</reference>
<organism evidence="1 2">
    <name type="scientific">Lophiostoma macrostomum CBS 122681</name>
    <dbReference type="NCBI Taxonomy" id="1314788"/>
    <lineage>
        <taxon>Eukaryota</taxon>
        <taxon>Fungi</taxon>
        <taxon>Dikarya</taxon>
        <taxon>Ascomycota</taxon>
        <taxon>Pezizomycotina</taxon>
        <taxon>Dothideomycetes</taxon>
        <taxon>Pleosporomycetidae</taxon>
        <taxon>Pleosporales</taxon>
        <taxon>Lophiostomataceae</taxon>
        <taxon>Lophiostoma</taxon>
    </lineage>
</organism>